<reference evidence="1" key="1">
    <citation type="journal article" date="2022" name="bioRxiv">
        <title>Sequencing and chromosome-scale assembly of the giantPleurodeles waltlgenome.</title>
        <authorList>
            <person name="Brown T."/>
            <person name="Elewa A."/>
            <person name="Iarovenko S."/>
            <person name="Subramanian E."/>
            <person name="Araus A.J."/>
            <person name="Petzold A."/>
            <person name="Susuki M."/>
            <person name="Suzuki K.-i.T."/>
            <person name="Hayashi T."/>
            <person name="Toyoda A."/>
            <person name="Oliveira C."/>
            <person name="Osipova E."/>
            <person name="Leigh N.D."/>
            <person name="Simon A."/>
            <person name="Yun M.H."/>
        </authorList>
    </citation>
    <scope>NUCLEOTIDE SEQUENCE</scope>
    <source>
        <strain evidence="1">20211129_DDA</strain>
        <tissue evidence="1">Liver</tissue>
    </source>
</reference>
<dbReference type="EMBL" id="JANPWB010000001">
    <property type="protein sequence ID" value="KAJ1216316.1"/>
    <property type="molecule type" value="Genomic_DNA"/>
</dbReference>
<sequence>MATLLLKCGWEVCRVPPTPLTPPGTPPDHFPLVPRLHLSPVRSTAVPQVLRQRCSFHRLNLLLLPMSALSQVLKAPKRAFSAAVPWLPEVEGDWLQIHPLPGSKCSGSTGCCIGRDWCHQPVTGG</sequence>
<dbReference type="Proteomes" id="UP001066276">
    <property type="component" value="Chromosome 1_1"/>
</dbReference>
<proteinExistence type="predicted"/>
<dbReference type="AlphaFoldDB" id="A0AAV7WUD2"/>
<evidence type="ECO:0000313" key="1">
    <source>
        <dbReference type="EMBL" id="KAJ1216316.1"/>
    </source>
</evidence>
<comment type="caution">
    <text evidence="1">The sequence shown here is derived from an EMBL/GenBank/DDBJ whole genome shotgun (WGS) entry which is preliminary data.</text>
</comment>
<accession>A0AAV7WUD2</accession>
<gene>
    <name evidence="1" type="ORF">NDU88_003919</name>
</gene>
<protein>
    <submittedName>
        <fullName evidence="1">Uncharacterized protein</fullName>
    </submittedName>
</protein>
<name>A0AAV7WUD2_PLEWA</name>
<keyword evidence="2" id="KW-1185">Reference proteome</keyword>
<evidence type="ECO:0000313" key="2">
    <source>
        <dbReference type="Proteomes" id="UP001066276"/>
    </source>
</evidence>
<organism evidence="1 2">
    <name type="scientific">Pleurodeles waltl</name>
    <name type="common">Iberian ribbed newt</name>
    <dbReference type="NCBI Taxonomy" id="8319"/>
    <lineage>
        <taxon>Eukaryota</taxon>
        <taxon>Metazoa</taxon>
        <taxon>Chordata</taxon>
        <taxon>Craniata</taxon>
        <taxon>Vertebrata</taxon>
        <taxon>Euteleostomi</taxon>
        <taxon>Amphibia</taxon>
        <taxon>Batrachia</taxon>
        <taxon>Caudata</taxon>
        <taxon>Salamandroidea</taxon>
        <taxon>Salamandridae</taxon>
        <taxon>Pleurodelinae</taxon>
        <taxon>Pleurodeles</taxon>
    </lineage>
</organism>